<dbReference type="EMBL" id="CAJVQB010020443">
    <property type="protein sequence ID" value="CAG8794449.1"/>
    <property type="molecule type" value="Genomic_DNA"/>
</dbReference>
<keyword evidence="8" id="KW-1185">Reference proteome</keyword>
<keyword evidence="3" id="KW-0862">Zinc</keyword>
<dbReference type="InterPro" id="IPR003656">
    <property type="entry name" value="Znf_BED"/>
</dbReference>
<feature type="region of interest" description="Disordered" evidence="5">
    <location>
        <begin position="25"/>
        <end position="47"/>
    </location>
</feature>
<keyword evidence="2 4" id="KW-0863">Zinc-finger</keyword>
<dbReference type="PROSITE" id="PS50808">
    <property type="entry name" value="ZF_BED"/>
    <property type="match status" value="1"/>
</dbReference>
<evidence type="ECO:0000256" key="2">
    <source>
        <dbReference type="ARBA" id="ARBA00022771"/>
    </source>
</evidence>
<organism evidence="7 8">
    <name type="scientific">Gigaspora margarita</name>
    <dbReference type="NCBI Taxonomy" id="4874"/>
    <lineage>
        <taxon>Eukaryota</taxon>
        <taxon>Fungi</taxon>
        <taxon>Fungi incertae sedis</taxon>
        <taxon>Mucoromycota</taxon>
        <taxon>Glomeromycotina</taxon>
        <taxon>Glomeromycetes</taxon>
        <taxon>Diversisporales</taxon>
        <taxon>Gigasporaceae</taxon>
        <taxon>Gigaspora</taxon>
    </lineage>
</organism>
<evidence type="ECO:0000313" key="8">
    <source>
        <dbReference type="Proteomes" id="UP000789901"/>
    </source>
</evidence>
<protein>
    <submittedName>
        <fullName evidence="7">33346_t:CDS:1</fullName>
    </submittedName>
</protein>
<comment type="caution">
    <text evidence="7">The sequence shown here is derived from an EMBL/GenBank/DDBJ whole genome shotgun (WGS) entry which is preliminary data.</text>
</comment>
<sequence length="212" mass="24997">MSQSPINIDNNFENDEFEVDPVIESSNSQNMEVDTIDESSSSQDIENGFKDINSFEDIEDQPNPKKANKSLPIAYEYYRFNKTTKQFKCKFCPNKYKKPKDSSTSTLRTHLRNVHNFNFEKLEIKKNKNIVKYDHPFTIVEEDEFKDIIDYITEGPDQEENLLKQDNNIDSITAIKKLRKIILFARSTPQRKEKFMKYNSSKLELIMDIKTR</sequence>
<dbReference type="Proteomes" id="UP000789901">
    <property type="component" value="Unassembled WGS sequence"/>
</dbReference>
<feature type="domain" description="BED-type" evidence="6">
    <location>
        <begin position="69"/>
        <end position="122"/>
    </location>
</feature>
<evidence type="ECO:0000313" key="7">
    <source>
        <dbReference type="EMBL" id="CAG8794449.1"/>
    </source>
</evidence>
<evidence type="ECO:0000256" key="3">
    <source>
        <dbReference type="ARBA" id="ARBA00022833"/>
    </source>
</evidence>
<name>A0ABN7VRE9_GIGMA</name>
<keyword evidence="1" id="KW-0479">Metal-binding</keyword>
<evidence type="ECO:0000259" key="6">
    <source>
        <dbReference type="PROSITE" id="PS50808"/>
    </source>
</evidence>
<evidence type="ECO:0000256" key="4">
    <source>
        <dbReference type="PROSITE-ProRule" id="PRU00027"/>
    </source>
</evidence>
<evidence type="ECO:0000256" key="5">
    <source>
        <dbReference type="SAM" id="MobiDB-lite"/>
    </source>
</evidence>
<feature type="compositionally biased region" description="Polar residues" evidence="5">
    <location>
        <begin position="25"/>
        <end position="45"/>
    </location>
</feature>
<evidence type="ECO:0000256" key="1">
    <source>
        <dbReference type="ARBA" id="ARBA00022723"/>
    </source>
</evidence>
<dbReference type="Pfam" id="PF02892">
    <property type="entry name" value="zf-BED"/>
    <property type="match status" value="1"/>
</dbReference>
<accession>A0ABN7VRE9</accession>
<reference evidence="7 8" key="1">
    <citation type="submission" date="2021-06" db="EMBL/GenBank/DDBJ databases">
        <authorList>
            <person name="Kallberg Y."/>
            <person name="Tangrot J."/>
            <person name="Rosling A."/>
        </authorList>
    </citation>
    <scope>NUCLEOTIDE SEQUENCE [LARGE SCALE GENOMIC DNA]</scope>
    <source>
        <strain evidence="7 8">120-4 pot B 10/14</strain>
    </source>
</reference>
<proteinExistence type="predicted"/>
<gene>
    <name evidence="7" type="ORF">GMARGA_LOCUS21781</name>
</gene>